<dbReference type="CDD" id="cd11304">
    <property type="entry name" value="Cadherin_repeat"/>
    <property type="match status" value="1"/>
</dbReference>
<reference evidence="3" key="1">
    <citation type="submission" date="2020-07" db="EMBL/GenBank/DDBJ databases">
        <title>The High-quality genome of the commercially important snow crab, Chionoecetes opilio.</title>
        <authorList>
            <person name="Jeong J.-H."/>
            <person name="Ryu S."/>
        </authorList>
    </citation>
    <scope>NUCLEOTIDE SEQUENCE</scope>
    <source>
        <strain evidence="3">MADBK_172401_WGS</strain>
        <tissue evidence="3">Digestive gland</tissue>
    </source>
</reference>
<feature type="domain" description="Cadherin" evidence="2">
    <location>
        <begin position="138"/>
        <end position="187"/>
    </location>
</feature>
<dbReference type="GO" id="GO:0016020">
    <property type="term" value="C:membrane"/>
    <property type="evidence" value="ECO:0007669"/>
    <property type="project" value="InterPro"/>
</dbReference>
<dbReference type="Pfam" id="PF00028">
    <property type="entry name" value="Cadherin"/>
    <property type="match status" value="1"/>
</dbReference>
<protein>
    <recommendedName>
        <fullName evidence="2">Cadherin domain-containing protein</fullName>
    </recommendedName>
</protein>
<dbReference type="PROSITE" id="PS50268">
    <property type="entry name" value="CADHERIN_2"/>
    <property type="match status" value="1"/>
</dbReference>
<dbReference type="EMBL" id="JACEEZ010015863">
    <property type="protein sequence ID" value="KAG0718544.1"/>
    <property type="molecule type" value="Genomic_DNA"/>
</dbReference>
<keyword evidence="4" id="KW-1185">Reference proteome</keyword>
<evidence type="ECO:0000313" key="3">
    <source>
        <dbReference type="EMBL" id="KAG0718544.1"/>
    </source>
</evidence>
<comment type="caution">
    <text evidence="3">The sequence shown here is derived from an EMBL/GenBank/DDBJ whole genome shotgun (WGS) entry which is preliminary data.</text>
</comment>
<keyword evidence="1" id="KW-0106">Calcium</keyword>
<dbReference type="Proteomes" id="UP000770661">
    <property type="component" value="Unassembled WGS sequence"/>
</dbReference>
<evidence type="ECO:0000313" key="4">
    <source>
        <dbReference type="Proteomes" id="UP000770661"/>
    </source>
</evidence>
<evidence type="ECO:0000259" key="2">
    <source>
        <dbReference type="PROSITE" id="PS50268"/>
    </source>
</evidence>
<accession>A0A8J4Y6N4</accession>
<name>A0A8J4Y6N4_CHIOP</name>
<dbReference type="GO" id="GO:0005509">
    <property type="term" value="F:calcium ion binding"/>
    <property type="evidence" value="ECO:0007669"/>
    <property type="project" value="UniProtKB-UniRule"/>
</dbReference>
<evidence type="ECO:0000256" key="1">
    <source>
        <dbReference type="PROSITE-ProRule" id="PRU00043"/>
    </source>
</evidence>
<sequence>MAIEILDVCQYRTGYCNTRCVAQYMNSYCRYSMCGPIHEQAIADTRCVGPIHEQAIADTRSTRLLTGEGAGPLEFTEPRYCLLRDTAWASDCRLAVLESNNLYIPCQNLLLLETNDSGKNGKLIAARMGSEFMAEKEVSTRDQTTQIRKWTDSEEVRYSITGGNRDGLFTIDQRSGLITLAAALDYEIHDRVSVR</sequence>
<proteinExistence type="predicted"/>
<dbReference type="SUPFAM" id="SSF49313">
    <property type="entry name" value="Cadherin-like"/>
    <property type="match status" value="1"/>
</dbReference>
<gene>
    <name evidence="3" type="ORF">GWK47_052258</name>
</gene>
<organism evidence="3 4">
    <name type="scientific">Chionoecetes opilio</name>
    <name type="common">Atlantic snow crab</name>
    <name type="synonym">Cancer opilio</name>
    <dbReference type="NCBI Taxonomy" id="41210"/>
    <lineage>
        <taxon>Eukaryota</taxon>
        <taxon>Metazoa</taxon>
        <taxon>Ecdysozoa</taxon>
        <taxon>Arthropoda</taxon>
        <taxon>Crustacea</taxon>
        <taxon>Multicrustacea</taxon>
        <taxon>Malacostraca</taxon>
        <taxon>Eumalacostraca</taxon>
        <taxon>Eucarida</taxon>
        <taxon>Decapoda</taxon>
        <taxon>Pleocyemata</taxon>
        <taxon>Brachyura</taxon>
        <taxon>Eubrachyura</taxon>
        <taxon>Majoidea</taxon>
        <taxon>Majidae</taxon>
        <taxon>Chionoecetes</taxon>
    </lineage>
</organism>
<dbReference type="InterPro" id="IPR015919">
    <property type="entry name" value="Cadherin-like_sf"/>
</dbReference>
<dbReference type="AlphaFoldDB" id="A0A8J4Y6N4"/>
<dbReference type="InterPro" id="IPR002126">
    <property type="entry name" value="Cadherin-like_dom"/>
</dbReference>
<dbReference type="GO" id="GO:0007156">
    <property type="term" value="P:homophilic cell adhesion via plasma membrane adhesion molecules"/>
    <property type="evidence" value="ECO:0007669"/>
    <property type="project" value="InterPro"/>
</dbReference>
<dbReference type="OrthoDB" id="6368133at2759"/>
<dbReference type="Gene3D" id="2.60.40.60">
    <property type="entry name" value="Cadherins"/>
    <property type="match status" value="1"/>
</dbReference>